<evidence type="ECO:0000313" key="1">
    <source>
        <dbReference type="EMBL" id="GAG22188.1"/>
    </source>
</evidence>
<organism evidence="1">
    <name type="scientific">marine sediment metagenome</name>
    <dbReference type="NCBI Taxonomy" id="412755"/>
    <lineage>
        <taxon>unclassified sequences</taxon>
        <taxon>metagenomes</taxon>
        <taxon>ecological metagenomes</taxon>
    </lineage>
</organism>
<reference evidence="1" key="1">
    <citation type="journal article" date="2014" name="Front. Microbiol.">
        <title>High frequency of phylogenetically diverse reductive dehalogenase-homologous genes in deep subseafloor sedimentary metagenomes.</title>
        <authorList>
            <person name="Kawai M."/>
            <person name="Futagami T."/>
            <person name="Toyoda A."/>
            <person name="Takaki Y."/>
            <person name="Nishi S."/>
            <person name="Hori S."/>
            <person name="Arai W."/>
            <person name="Tsubouchi T."/>
            <person name="Morono Y."/>
            <person name="Uchiyama I."/>
            <person name="Ito T."/>
            <person name="Fujiyama A."/>
            <person name="Inagaki F."/>
            <person name="Takami H."/>
        </authorList>
    </citation>
    <scope>NUCLEOTIDE SEQUENCE</scope>
    <source>
        <strain evidence="1">Expedition CK06-06</strain>
    </source>
</reference>
<feature type="non-terminal residue" evidence="1">
    <location>
        <position position="258"/>
    </location>
</feature>
<protein>
    <submittedName>
        <fullName evidence="1">Uncharacterized protein</fullName>
    </submittedName>
</protein>
<feature type="non-terminal residue" evidence="1">
    <location>
        <position position="1"/>
    </location>
</feature>
<proteinExistence type="predicted"/>
<dbReference type="EMBL" id="BARS01035759">
    <property type="protein sequence ID" value="GAG22188.1"/>
    <property type="molecule type" value="Genomic_DNA"/>
</dbReference>
<sequence>IPSPFVEINRIPAADVDALLETMARVEESHDAAVVWVDAYARGRKIGRSVVHGAKWVDRDDTEAERRKYLEAGYDRLDRHRRLGLALHEKFGPVLSLMLQAQRPMMHIFNRLYYAMSQLTWRTGRSSNTELFLRFSFEASFTVPPAHLVCGPHGYTVQLTFPKTGAREAIVELLEICQSSPCPPVTTILRAHKRDEGLLSFSEDGYSLNFEFHPKKRQEAGSRAAVDRLIDATVRRGGKIHLAKDQVLTPEQFHRVYP</sequence>
<gene>
    <name evidence="1" type="ORF">S01H1_55057</name>
</gene>
<name>X0WC85_9ZZZZ</name>
<dbReference type="AlphaFoldDB" id="X0WC85"/>
<accession>X0WC85</accession>
<comment type="caution">
    <text evidence="1">The sequence shown here is derived from an EMBL/GenBank/DDBJ whole genome shotgun (WGS) entry which is preliminary data.</text>
</comment>